<name>A0AAJ0JM78_STACA</name>
<dbReference type="Proteomes" id="UP000033530">
    <property type="component" value="Unassembled WGS sequence"/>
</dbReference>
<gene>
    <name evidence="1" type="ORF">VV61_12815</name>
</gene>
<evidence type="ECO:0000313" key="2">
    <source>
        <dbReference type="Proteomes" id="UP000033530"/>
    </source>
</evidence>
<sequence>MYAKSKTPIVIDGREIVLTNKQRAEMRVKQLSLALVQQRINEGWTLKQALKYNSTYVTKNNEICWMIPMIEMSFYIPVREKERINVVGARITERVKKGEWIDEILGDIDYYVEYNGRTHYDLATDDIERKLEAEKLEEERKKRLKPWLYDGTPQAVKPSEWFKYLCENDLMKKAVR</sequence>
<accession>A0AAJ0JM78</accession>
<organism evidence="1 2">
    <name type="scientific">Staphylococcus carnosus</name>
    <dbReference type="NCBI Taxonomy" id="1281"/>
    <lineage>
        <taxon>Bacteria</taxon>
        <taxon>Bacillati</taxon>
        <taxon>Bacillota</taxon>
        <taxon>Bacilli</taxon>
        <taxon>Bacillales</taxon>
        <taxon>Staphylococcaceae</taxon>
        <taxon>Staphylococcus</taxon>
    </lineage>
</organism>
<dbReference type="GeneID" id="93795417"/>
<dbReference type="AlphaFoldDB" id="A0AAJ0JM78"/>
<comment type="caution">
    <text evidence="1">The sequence shown here is derived from an EMBL/GenBank/DDBJ whole genome shotgun (WGS) entry which is preliminary data.</text>
</comment>
<dbReference type="RefSeq" id="WP_015899740.1">
    <property type="nucleotide sequence ID" value="NZ_BKAO01000001.1"/>
</dbReference>
<proteinExistence type="predicted"/>
<protein>
    <submittedName>
        <fullName evidence="1">Uncharacterized protein</fullName>
    </submittedName>
</protein>
<evidence type="ECO:0000313" key="1">
    <source>
        <dbReference type="EMBL" id="KKB24246.1"/>
    </source>
</evidence>
<reference evidence="1 2" key="1">
    <citation type="submission" date="2015-03" db="EMBL/GenBank/DDBJ databases">
        <title>Draft Genome Sequence of S. carnosus subsp. utilis LTH 7013, Isolated from South Tirolean Ham.</title>
        <authorList>
            <person name="Mueller A."/>
            <person name="Huptas C."/>
            <person name="Wenning M."/>
            <person name="Weiss A."/>
            <person name="Schmidt H."/>
        </authorList>
    </citation>
    <scope>NUCLEOTIDE SEQUENCE [LARGE SCALE GENOMIC DNA]</scope>
    <source>
        <strain evidence="1 2">LTH7013</strain>
    </source>
</reference>
<dbReference type="EMBL" id="LAIU01000016">
    <property type="protein sequence ID" value="KKB24246.1"/>
    <property type="molecule type" value="Genomic_DNA"/>
</dbReference>